<dbReference type="AlphaFoldDB" id="A0A060JKN1"/>
<dbReference type="EMBL" id="CP007490">
    <property type="protein sequence ID" value="AIC46839.1"/>
    <property type="molecule type" value="Genomic_DNA"/>
</dbReference>
<gene>
    <name evidence="2" type="ORF">Rhola_00000060</name>
</gene>
<evidence type="ECO:0000313" key="2">
    <source>
        <dbReference type="EMBL" id="AIC46839.1"/>
    </source>
</evidence>
<dbReference type="PROSITE" id="PS50943">
    <property type="entry name" value="HTH_CROC1"/>
    <property type="match status" value="1"/>
</dbReference>
<dbReference type="SMART" id="SM00530">
    <property type="entry name" value="HTH_XRE"/>
    <property type="match status" value="1"/>
</dbReference>
<dbReference type="HOGENOM" id="CLU_066192_47_3_11"/>
<dbReference type="Gene3D" id="1.10.260.40">
    <property type="entry name" value="lambda repressor-like DNA-binding domains"/>
    <property type="match status" value="1"/>
</dbReference>
<dbReference type="Proteomes" id="UP000067708">
    <property type="component" value="Chromosome"/>
</dbReference>
<keyword evidence="3" id="KW-1185">Reference proteome</keyword>
<dbReference type="GO" id="GO:0003677">
    <property type="term" value="F:DNA binding"/>
    <property type="evidence" value="ECO:0007669"/>
    <property type="project" value="InterPro"/>
</dbReference>
<dbReference type="InterPro" id="IPR010982">
    <property type="entry name" value="Lambda_DNA-bd_dom_sf"/>
</dbReference>
<proteinExistence type="predicted"/>
<protein>
    <submittedName>
        <fullName evidence="2">Putative transcriptional regulator with C-terminal CBS domains</fullName>
    </submittedName>
</protein>
<evidence type="ECO:0000259" key="1">
    <source>
        <dbReference type="PROSITE" id="PS50943"/>
    </source>
</evidence>
<dbReference type="RefSeq" id="WP_227818779.1">
    <property type="nucleotide sequence ID" value="NZ_CP007490.1"/>
</dbReference>
<dbReference type="InterPro" id="IPR001387">
    <property type="entry name" value="Cro/C1-type_HTH"/>
</dbReference>
<accession>A0A060JKN1</accession>
<sequence length="74" mass="7941">MSDINDSVLGFASAIKKRRQQLGITQIELADLAGVSSSFIHNLENGKATVALDRMLLVISTLGLSLKLELATNE</sequence>
<dbReference type="SUPFAM" id="SSF47413">
    <property type="entry name" value="lambda repressor-like DNA-binding domains"/>
    <property type="match status" value="1"/>
</dbReference>
<name>A0A060JKN1_9MICO</name>
<reference evidence="2 3" key="1">
    <citation type="journal article" date="2014" name="Int. J. Syst. Evol. Microbiol.">
        <title>Rhodoluna lacicola gen. nov., sp. nov., a planktonic freshwater bacterium with stream-lined genome.</title>
        <authorList>
            <person name="Hahn M."/>
            <person name="Schmidt J."/>
            <person name="Taipale S.J."/>
            <person name="Doolittle W.F."/>
            <person name="Koll U."/>
        </authorList>
    </citation>
    <scope>NUCLEOTIDE SEQUENCE [LARGE SCALE GENOMIC DNA]</scope>
    <source>
        <strain evidence="2 3">MWH-Ta8</strain>
    </source>
</reference>
<organism evidence="2 3">
    <name type="scientific">Rhodoluna lacicola</name>
    <dbReference type="NCBI Taxonomy" id="529884"/>
    <lineage>
        <taxon>Bacteria</taxon>
        <taxon>Bacillati</taxon>
        <taxon>Actinomycetota</taxon>
        <taxon>Actinomycetes</taxon>
        <taxon>Micrococcales</taxon>
        <taxon>Microbacteriaceae</taxon>
        <taxon>Luna cluster</taxon>
        <taxon>Luna-1 subcluster</taxon>
        <taxon>Rhodoluna</taxon>
    </lineage>
</organism>
<feature type="domain" description="HTH cro/C1-type" evidence="1">
    <location>
        <begin position="15"/>
        <end position="70"/>
    </location>
</feature>
<dbReference type="STRING" id="529884.Rhola_00000060"/>
<evidence type="ECO:0000313" key="3">
    <source>
        <dbReference type="Proteomes" id="UP000067708"/>
    </source>
</evidence>
<dbReference type="Pfam" id="PF01381">
    <property type="entry name" value="HTH_3"/>
    <property type="match status" value="1"/>
</dbReference>
<dbReference type="KEGG" id="rla:Rhola_00000060"/>
<dbReference type="CDD" id="cd00093">
    <property type="entry name" value="HTH_XRE"/>
    <property type="match status" value="1"/>
</dbReference>